<sequence>MTVFWVLTPSALKIEPVRFTKMLISTFESTEPSRACIIDVPCRGLSGLQSFAVLWGPRYIPTYS</sequence>
<gene>
    <name evidence="1" type="ORF">L798_09519</name>
</gene>
<proteinExistence type="predicted"/>
<evidence type="ECO:0000313" key="1">
    <source>
        <dbReference type="EMBL" id="KDR16789.1"/>
    </source>
</evidence>
<protein>
    <submittedName>
        <fullName evidence="1">Uncharacterized protein</fullName>
    </submittedName>
</protein>
<dbReference type="Proteomes" id="UP000027135">
    <property type="component" value="Unassembled WGS sequence"/>
</dbReference>
<evidence type="ECO:0000313" key="2">
    <source>
        <dbReference type="Proteomes" id="UP000027135"/>
    </source>
</evidence>
<dbReference type="AlphaFoldDB" id="A0A067R1T4"/>
<reference evidence="1 2" key="1">
    <citation type="journal article" date="2014" name="Nat. Commun.">
        <title>Molecular traces of alternative social organization in a termite genome.</title>
        <authorList>
            <person name="Terrapon N."/>
            <person name="Li C."/>
            <person name="Robertson H.M."/>
            <person name="Ji L."/>
            <person name="Meng X."/>
            <person name="Booth W."/>
            <person name="Chen Z."/>
            <person name="Childers C.P."/>
            <person name="Glastad K.M."/>
            <person name="Gokhale K."/>
            <person name="Gowin J."/>
            <person name="Gronenberg W."/>
            <person name="Hermansen R.A."/>
            <person name="Hu H."/>
            <person name="Hunt B.G."/>
            <person name="Huylmans A.K."/>
            <person name="Khalil S.M."/>
            <person name="Mitchell R.D."/>
            <person name="Munoz-Torres M.C."/>
            <person name="Mustard J.A."/>
            <person name="Pan H."/>
            <person name="Reese J.T."/>
            <person name="Scharf M.E."/>
            <person name="Sun F."/>
            <person name="Vogel H."/>
            <person name="Xiao J."/>
            <person name="Yang W."/>
            <person name="Yang Z."/>
            <person name="Yang Z."/>
            <person name="Zhou J."/>
            <person name="Zhu J."/>
            <person name="Brent C.S."/>
            <person name="Elsik C.G."/>
            <person name="Goodisman M.A."/>
            <person name="Liberles D.A."/>
            <person name="Roe R.M."/>
            <person name="Vargo E.L."/>
            <person name="Vilcinskas A."/>
            <person name="Wang J."/>
            <person name="Bornberg-Bauer E."/>
            <person name="Korb J."/>
            <person name="Zhang G."/>
            <person name="Liebig J."/>
        </authorList>
    </citation>
    <scope>NUCLEOTIDE SEQUENCE [LARGE SCALE GENOMIC DNA]</scope>
    <source>
        <tissue evidence="1">Whole organism</tissue>
    </source>
</reference>
<accession>A0A067R1T4</accession>
<dbReference type="EMBL" id="KK852776">
    <property type="protein sequence ID" value="KDR16789.1"/>
    <property type="molecule type" value="Genomic_DNA"/>
</dbReference>
<organism evidence="1 2">
    <name type="scientific">Zootermopsis nevadensis</name>
    <name type="common">Dampwood termite</name>
    <dbReference type="NCBI Taxonomy" id="136037"/>
    <lineage>
        <taxon>Eukaryota</taxon>
        <taxon>Metazoa</taxon>
        <taxon>Ecdysozoa</taxon>
        <taxon>Arthropoda</taxon>
        <taxon>Hexapoda</taxon>
        <taxon>Insecta</taxon>
        <taxon>Pterygota</taxon>
        <taxon>Neoptera</taxon>
        <taxon>Polyneoptera</taxon>
        <taxon>Dictyoptera</taxon>
        <taxon>Blattodea</taxon>
        <taxon>Blattoidea</taxon>
        <taxon>Termitoidae</taxon>
        <taxon>Termopsidae</taxon>
        <taxon>Zootermopsis</taxon>
    </lineage>
</organism>
<name>A0A067R1T4_ZOONE</name>
<dbReference type="InParanoid" id="A0A067R1T4"/>
<keyword evidence="2" id="KW-1185">Reference proteome</keyword>